<protein>
    <submittedName>
        <fullName evidence="2">Uncharacterized protein</fullName>
    </submittedName>
</protein>
<comment type="caution">
    <text evidence="2">The sequence shown here is derived from an EMBL/GenBank/DDBJ whole genome shotgun (WGS) entry which is preliminary data.</text>
</comment>
<name>A0A3L8PIK6_9ACTN</name>
<dbReference type="OrthoDB" id="4870238at2"/>
<accession>A0A3L8PIK6</accession>
<dbReference type="RefSeq" id="WP_121794823.1">
    <property type="nucleotide sequence ID" value="NZ_RDBF01000009.1"/>
</dbReference>
<feature type="transmembrane region" description="Helical" evidence="1">
    <location>
        <begin position="138"/>
        <end position="159"/>
    </location>
</feature>
<evidence type="ECO:0000313" key="3">
    <source>
        <dbReference type="Proteomes" id="UP000282515"/>
    </source>
</evidence>
<feature type="transmembrane region" description="Helical" evidence="1">
    <location>
        <begin position="82"/>
        <end position="101"/>
    </location>
</feature>
<reference evidence="2 3" key="1">
    <citation type="submission" date="2018-10" db="EMBL/GenBank/DDBJ databases">
        <title>Aeromicrobium sp. 9W16Y-2 whole genome shotgun sequence.</title>
        <authorList>
            <person name="Li F."/>
        </authorList>
    </citation>
    <scope>NUCLEOTIDE SEQUENCE [LARGE SCALE GENOMIC DNA]</scope>
    <source>
        <strain evidence="2 3">9W16Y-2</strain>
    </source>
</reference>
<sequence>MTKGELVAGALLALAAVVFVLLGESLDLGIAFVAILGIGLGAVIALVPHRSLGLRVAAFAVGLVVAWVGYALRVAVLPDTSVGRAATVAGVILVLTAITAVARGRLPFWAVLLGAAGFAGAYEHVFAENPPLFATESVSTMTSLLLAVVVGLVVTVLCVDPGSQSRSATADERELV</sequence>
<feature type="transmembrane region" description="Helical" evidence="1">
    <location>
        <begin position="54"/>
        <end position="76"/>
    </location>
</feature>
<gene>
    <name evidence="2" type="ORF">D9V41_12030</name>
</gene>
<feature type="transmembrane region" description="Helical" evidence="1">
    <location>
        <begin position="7"/>
        <end position="23"/>
    </location>
</feature>
<keyword evidence="3" id="KW-1185">Reference proteome</keyword>
<dbReference type="Proteomes" id="UP000282515">
    <property type="component" value="Unassembled WGS sequence"/>
</dbReference>
<feature type="transmembrane region" description="Helical" evidence="1">
    <location>
        <begin position="108"/>
        <end position="126"/>
    </location>
</feature>
<keyword evidence="1" id="KW-1133">Transmembrane helix</keyword>
<evidence type="ECO:0000313" key="2">
    <source>
        <dbReference type="EMBL" id="RLV55225.1"/>
    </source>
</evidence>
<organism evidence="2 3">
    <name type="scientific">Aeromicrobium phragmitis</name>
    <dbReference type="NCBI Taxonomy" id="2478914"/>
    <lineage>
        <taxon>Bacteria</taxon>
        <taxon>Bacillati</taxon>
        <taxon>Actinomycetota</taxon>
        <taxon>Actinomycetes</taxon>
        <taxon>Propionibacteriales</taxon>
        <taxon>Nocardioidaceae</taxon>
        <taxon>Aeromicrobium</taxon>
    </lineage>
</organism>
<keyword evidence="1" id="KW-0812">Transmembrane</keyword>
<evidence type="ECO:0000256" key="1">
    <source>
        <dbReference type="SAM" id="Phobius"/>
    </source>
</evidence>
<dbReference type="AlphaFoldDB" id="A0A3L8PIK6"/>
<proteinExistence type="predicted"/>
<feature type="transmembrane region" description="Helical" evidence="1">
    <location>
        <begin position="29"/>
        <end position="47"/>
    </location>
</feature>
<keyword evidence="1" id="KW-0472">Membrane</keyword>
<dbReference type="EMBL" id="RDBF01000009">
    <property type="protein sequence ID" value="RLV55225.1"/>
    <property type="molecule type" value="Genomic_DNA"/>
</dbReference>